<reference evidence="2" key="1">
    <citation type="submission" date="2013-03" db="EMBL/GenBank/DDBJ databases">
        <title>The Genome Sequence of Anopheles epiroticus epiroticus2.</title>
        <authorList>
            <consortium name="The Broad Institute Genomics Platform"/>
            <person name="Neafsey D.E."/>
            <person name="Howell P."/>
            <person name="Walker B."/>
            <person name="Young S.K."/>
            <person name="Zeng Q."/>
            <person name="Gargeya S."/>
            <person name="Fitzgerald M."/>
            <person name="Haas B."/>
            <person name="Abouelleil A."/>
            <person name="Allen A.W."/>
            <person name="Alvarado L."/>
            <person name="Arachchi H.M."/>
            <person name="Berlin A.M."/>
            <person name="Chapman S.B."/>
            <person name="Gainer-Dewar J."/>
            <person name="Goldberg J."/>
            <person name="Griggs A."/>
            <person name="Gujja S."/>
            <person name="Hansen M."/>
            <person name="Howarth C."/>
            <person name="Imamovic A."/>
            <person name="Ireland A."/>
            <person name="Larimer J."/>
            <person name="McCowan C."/>
            <person name="Murphy C."/>
            <person name="Pearson M."/>
            <person name="Poon T.W."/>
            <person name="Priest M."/>
            <person name="Roberts A."/>
            <person name="Saif S."/>
            <person name="Shea T."/>
            <person name="Sisk P."/>
            <person name="Sykes S."/>
            <person name="Wortman J."/>
            <person name="Nusbaum C."/>
            <person name="Birren B."/>
        </authorList>
    </citation>
    <scope>NUCLEOTIDE SEQUENCE [LARGE SCALE GENOMIC DNA]</scope>
    <source>
        <strain evidence="2">Epiroticus2</strain>
    </source>
</reference>
<dbReference type="STRING" id="199890.A0A182PWS5"/>
<evidence type="ECO:0000313" key="1">
    <source>
        <dbReference type="EnsemblMetazoa" id="AEPI011412-PA"/>
    </source>
</evidence>
<name>A0A182PWS5_9DIPT</name>
<protein>
    <submittedName>
        <fullName evidence="1">Uncharacterized protein</fullName>
    </submittedName>
</protein>
<organism evidence="1 2">
    <name type="scientific">Anopheles epiroticus</name>
    <dbReference type="NCBI Taxonomy" id="199890"/>
    <lineage>
        <taxon>Eukaryota</taxon>
        <taxon>Metazoa</taxon>
        <taxon>Ecdysozoa</taxon>
        <taxon>Arthropoda</taxon>
        <taxon>Hexapoda</taxon>
        <taxon>Insecta</taxon>
        <taxon>Pterygota</taxon>
        <taxon>Neoptera</taxon>
        <taxon>Endopterygota</taxon>
        <taxon>Diptera</taxon>
        <taxon>Nematocera</taxon>
        <taxon>Culicoidea</taxon>
        <taxon>Culicidae</taxon>
        <taxon>Anophelinae</taxon>
        <taxon>Anopheles</taxon>
    </lineage>
</organism>
<dbReference type="EnsemblMetazoa" id="AEPI011412-RA">
    <property type="protein sequence ID" value="AEPI011412-PA"/>
    <property type="gene ID" value="AEPI011412"/>
</dbReference>
<sequence length="188" mass="21394">MSKSIGNIESYLMGENIESYLKRLDIFMDINEVVEEKKAKYMLSIGGASLYGVAEKRAGSSNKKHLKPQVNEVAKRFKCRLVYQKEMSMSEFIIELKAAPQSCEFGEFLQSALRDQLVAGVNDIDLRKKLLTESRLTFDQACNIAQTWDAARRQNEEMYTCRAENEIAASSIQHRECQGTSVNERSYA</sequence>
<reference evidence="1" key="2">
    <citation type="submission" date="2020-05" db="UniProtKB">
        <authorList>
            <consortium name="EnsemblMetazoa"/>
        </authorList>
    </citation>
    <scope>IDENTIFICATION</scope>
    <source>
        <strain evidence="1">Epiroticus2</strain>
    </source>
</reference>
<accession>A0A182PWS5</accession>
<proteinExistence type="predicted"/>
<dbReference type="AlphaFoldDB" id="A0A182PWS5"/>
<evidence type="ECO:0000313" key="2">
    <source>
        <dbReference type="Proteomes" id="UP000075885"/>
    </source>
</evidence>
<dbReference type="Proteomes" id="UP000075885">
    <property type="component" value="Unassembled WGS sequence"/>
</dbReference>
<dbReference type="VEuPathDB" id="VectorBase:AEPI011412"/>
<keyword evidence="2" id="KW-1185">Reference proteome</keyword>
<dbReference type="PANTHER" id="PTHR33198">
    <property type="entry name" value="ANK_REP_REGION DOMAIN-CONTAINING PROTEIN-RELATED"/>
    <property type="match status" value="1"/>
</dbReference>